<dbReference type="KEGG" id="adg:Adeg_0166"/>
<dbReference type="InterPro" id="IPR000873">
    <property type="entry name" value="AMP-dep_synth/lig_dom"/>
</dbReference>
<dbReference type="GO" id="GO:0047475">
    <property type="term" value="F:phenylacetate-CoA ligase activity"/>
    <property type="evidence" value="ECO:0007669"/>
    <property type="project" value="UniProtKB-EC"/>
</dbReference>
<name>C9RAR1_AMMDK</name>
<dbReference type="Pfam" id="PF14535">
    <property type="entry name" value="AMP-binding_C_2"/>
    <property type="match status" value="1"/>
</dbReference>
<evidence type="ECO:0000313" key="14">
    <source>
        <dbReference type="Proteomes" id="UP000002620"/>
    </source>
</evidence>
<accession>C9RAR1</accession>
<dbReference type="FunFam" id="3.40.50.12780:FF:000016">
    <property type="entry name" value="Phenylacetate-coenzyme A ligase"/>
    <property type="match status" value="1"/>
</dbReference>
<dbReference type="RefSeq" id="WP_015738216.1">
    <property type="nucleotide sequence ID" value="NC_013385.1"/>
</dbReference>
<dbReference type="FunFam" id="3.30.300.30:FF:000019">
    <property type="entry name" value="Phenylacetate-coenzyme A ligase"/>
    <property type="match status" value="1"/>
</dbReference>
<dbReference type="OrthoDB" id="580775at2"/>
<keyword evidence="2 10" id="KW-0436">Ligase</keyword>
<comment type="function">
    <text evidence="10">Catalyzes the activation of phenylacetic acid (PA) to phenylacetyl-CoA (PA-CoA).</text>
</comment>
<evidence type="ECO:0000256" key="6">
    <source>
        <dbReference type="ARBA" id="ARBA00061566"/>
    </source>
</evidence>
<keyword evidence="3 10" id="KW-0547">Nucleotide-binding</keyword>
<protein>
    <recommendedName>
        <fullName evidence="8 10">Phenylacetate-coenzyme A ligase</fullName>
        <ecNumber evidence="7 10">6.2.1.30</ecNumber>
    </recommendedName>
    <alternativeName>
        <fullName evidence="9 10">Phenylacetyl-CoA ligase</fullName>
    </alternativeName>
</protein>
<dbReference type="EMBL" id="CP001785">
    <property type="protein sequence ID" value="ACX51338.1"/>
    <property type="molecule type" value="Genomic_DNA"/>
</dbReference>
<comment type="catalytic activity">
    <reaction evidence="4">
        <text>2-phenylacetate + ATP + CoA = phenylacetyl-CoA + AMP + diphosphate</text>
        <dbReference type="Rhea" id="RHEA:20956"/>
        <dbReference type="ChEBI" id="CHEBI:18401"/>
        <dbReference type="ChEBI" id="CHEBI:30616"/>
        <dbReference type="ChEBI" id="CHEBI:33019"/>
        <dbReference type="ChEBI" id="CHEBI:57287"/>
        <dbReference type="ChEBI" id="CHEBI:57390"/>
        <dbReference type="ChEBI" id="CHEBI:456215"/>
        <dbReference type="EC" id="6.2.1.30"/>
    </reaction>
    <physiologicalReaction direction="left-to-right" evidence="4">
        <dbReference type="Rhea" id="RHEA:20957"/>
    </physiologicalReaction>
</comment>
<evidence type="ECO:0000256" key="3">
    <source>
        <dbReference type="ARBA" id="ARBA00022741"/>
    </source>
</evidence>
<dbReference type="Proteomes" id="UP000002620">
    <property type="component" value="Chromosome"/>
</dbReference>
<evidence type="ECO:0000259" key="12">
    <source>
        <dbReference type="Pfam" id="PF14535"/>
    </source>
</evidence>
<comment type="subunit">
    <text evidence="1">Monomer.</text>
</comment>
<organism evidence="13 14">
    <name type="scientific">Ammonifex degensii (strain DSM 10501 / KC4)</name>
    <dbReference type="NCBI Taxonomy" id="429009"/>
    <lineage>
        <taxon>Bacteria</taxon>
        <taxon>Bacillati</taxon>
        <taxon>Bacillota</taxon>
        <taxon>Clostridia</taxon>
        <taxon>Thermoanaerobacterales</taxon>
        <taxon>Thermoanaerobacteraceae</taxon>
        <taxon>Ammonifex</taxon>
    </lineage>
</organism>
<dbReference type="Gene3D" id="3.40.50.12780">
    <property type="entry name" value="N-terminal domain of ligase-like"/>
    <property type="match status" value="1"/>
</dbReference>
<dbReference type="GO" id="GO:0010124">
    <property type="term" value="P:phenylacetate catabolic process"/>
    <property type="evidence" value="ECO:0007669"/>
    <property type="project" value="UniProtKB-UniRule"/>
</dbReference>
<evidence type="ECO:0000256" key="2">
    <source>
        <dbReference type="ARBA" id="ARBA00022598"/>
    </source>
</evidence>
<evidence type="ECO:0000256" key="10">
    <source>
        <dbReference type="PIRNR" id="PIRNR006444"/>
    </source>
</evidence>
<feature type="domain" description="AMP-dependent synthetase/ligase" evidence="11">
    <location>
        <begin position="83"/>
        <end position="283"/>
    </location>
</feature>
<evidence type="ECO:0000259" key="11">
    <source>
        <dbReference type="Pfam" id="PF00501"/>
    </source>
</evidence>
<dbReference type="eggNOG" id="COG1541">
    <property type="taxonomic scope" value="Bacteria"/>
</dbReference>
<dbReference type="PANTHER" id="PTHR43439">
    <property type="entry name" value="PHENYLACETATE-COENZYME A LIGASE"/>
    <property type="match status" value="1"/>
</dbReference>
<dbReference type="PIRSF" id="PIRSF006444">
    <property type="entry name" value="PaaK"/>
    <property type="match status" value="1"/>
</dbReference>
<dbReference type="EC" id="6.2.1.30" evidence="7 10"/>
<dbReference type="Gene3D" id="3.30.300.30">
    <property type="match status" value="1"/>
</dbReference>
<reference evidence="13 14" key="1">
    <citation type="submission" date="2009-10" db="EMBL/GenBank/DDBJ databases">
        <title>Complete sequence of chromosome of Ammonifex degensii KC4.</title>
        <authorList>
            <consortium name="US DOE Joint Genome Institute"/>
            <person name="Kerfeld C."/>
            <person name="Goodner B."/>
            <person name="Huber H."/>
            <person name="Stetter K."/>
            <person name="Lucas S."/>
            <person name="Copeland A."/>
            <person name="Lapidus A."/>
            <person name="Glavina del Rio T."/>
            <person name="Dalin E."/>
            <person name="Tice H."/>
            <person name="Bruce D."/>
            <person name="Goodwin L."/>
            <person name="Pitluck S."/>
            <person name="Saunders E."/>
            <person name="Brettin T."/>
            <person name="Detter J.C."/>
            <person name="Han C."/>
            <person name="Larimer F."/>
            <person name="Land M."/>
            <person name="Hauser L."/>
            <person name="Kyrpides N."/>
            <person name="Ovchinnikova G."/>
            <person name="Richardson P."/>
        </authorList>
    </citation>
    <scope>NUCLEOTIDE SEQUENCE [LARGE SCALE GENOMIC DNA]</scope>
    <source>
        <strain evidence="14">DSM 10501 / KC4</strain>
    </source>
</reference>
<dbReference type="CDD" id="cd05913">
    <property type="entry name" value="PaaK"/>
    <property type="match status" value="1"/>
</dbReference>
<dbReference type="InterPro" id="IPR045851">
    <property type="entry name" value="AMP-bd_C_sf"/>
</dbReference>
<evidence type="ECO:0000256" key="4">
    <source>
        <dbReference type="ARBA" id="ARBA00050450"/>
    </source>
</evidence>
<keyword evidence="14" id="KW-1185">Reference proteome</keyword>
<gene>
    <name evidence="13" type="ordered locus">Adeg_0166</name>
</gene>
<evidence type="ECO:0000313" key="13">
    <source>
        <dbReference type="EMBL" id="ACX51338.1"/>
    </source>
</evidence>
<dbReference type="InterPro" id="IPR028154">
    <property type="entry name" value="AMP-dep_Lig_C"/>
</dbReference>
<evidence type="ECO:0000256" key="8">
    <source>
        <dbReference type="ARBA" id="ARBA00068695"/>
    </source>
</evidence>
<dbReference type="STRING" id="429009.Adeg_0166"/>
<dbReference type="InterPro" id="IPR011880">
    <property type="entry name" value="PA_CoA_ligase"/>
</dbReference>
<evidence type="ECO:0000256" key="5">
    <source>
        <dbReference type="ARBA" id="ARBA00060591"/>
    </source>
</evidence>
<dbReference type="PANTHER" id="PTHR43439:SF1">
    <property type="entry name" value="PHENYLACETATE-COENZYME A LIGASE"/>
    <property type="match status" value="1"/>
</dbReference>
<comment type="similarity">
    <text evidence="6 10">Belongs to the phenylacetyl-CoA ligase family.</text>
</comment>
<dbReference type="HOGENOM" id="CLU_035301_1_1_9"/>
<feature type="domain" description="AMP-dependent ligase C-terminal" evidence="12">
    <location>
        <begin position="333"/>
        <end position="429"/>
    </location>
</feature>
<dbReference type="UniPathway" id="UPA00930"/>
<dbReference type="InterPro" id="IPR051414">
    <property type="entry name" value="Adenylate-forming_Reductase"/>
</dbReference>
<comment type="pathway">
    <text evidence="5 10">Aromatic compound metabolism; phenylacetate degradation.</text>
</comment>
<dbReference type="AlphaFoldDB" id="C9RAR1"/>
<evidence type="ECO:0000256" key="7">
    <source>
        <dbReference type="ARBA" id="ARBA00066629"/>
    </source>
</evidence>
<evidence type="ECO:0000256" key="1">
    <source>
        <dbReference type="ARBA" id="ARBA00011245"/>
    </source>
</evidence>
<sequence length="432" mass="48865">MWNPKAECLSREELEELKLERLKSTVRHAYENVPFYRRKFQEAGIKPEDIRSLEDIRHLPFTTKEDLRENYPFGLFAVPLKEIVRIHASSGTTGKPTVVGYTREDIEVWSEVMARTLGMANASSEDVVQIAYGYGLFTGGLGVHYGAEKIGCTVIPTSGGNTKRQIMLMRDFGTTILCCTPSYACYLAEVMAELGVSPRELKLRAGLFGAEPWSEGMRREIESNLGIEALDIYGLSEIIGPGVAAECLCKEGLHIWEDHFLPEVIDPATGEPLPPGEEGELVFTTLTKRGFPVIRYRTRDISFLLPEPCACGRTHIRMGRVKGRTDDMLIIRGVNVFPSQIEEVLLSLGYTEPHYLLVVDRERRLDVLEVWVEVSEDIFRDEVRGLEELEEKIRREIEAVLGIAVKVRLVEPKTIQRSEGKAKRIVDRRDLK</sequence>
<proteinExistence type="inferred from homology"/>
<dbReference type="Pfam" id="PF00501">
    <property type="entry name" value="AMP-binding"/>
    <property type="match status" value="1"/>
</dbReference>
<dbReference type="SUPFAM" id="SSF56801">
    <property type="entry name" value="Acetyl-CoA synthetase-like"/>
    <property type="match status" value="1"/>
</dbReference>
<evidence type="ECO:0000256" key="9">
    <source>
        <dbReference type="ARBA" id="ARBA00075111"/>
    </source>
</evidence>
<dbReference type="InterPro" id="IPR042099">
    <property type="entry name" value="ANL_N_sf"/>
</dbReference>
<dbReference type="GO" id="GO:0000166">
    <property type="term" value="F:nucleotide binding"/>
    <property type="evidence" value="ECO:0007669"/>
    <property type="project" value="UniProtKB-KW"/>
</dbReference>